<accession>A0A7C8ZGC4</accession>
<keyword evidence="1" id="KW-1133">Transmembrane helix</keyword>
<dbReference type="EMBL" id="GISG01128905">
    <property type="protein sequence ID" value="MBA4642519.1"/>
    <property type="molecule type" value="Transcribed_RNA"/>
</dbReference>
<feature type="transmembrane region" description="Helical" evidence="1">
    <location>
        <begin position="101"/>
        <end position="125"/>
    </location>
</feature>
<proteinExistence type="predicted"/>
<organism evidence="2">
    <name type="scientific">Opuntia streptacantha</name>
    <name type="common">Prickly pear cactus</name>
    <name type="synonym">Opuntia cardona</name>
    <dbReference type="NCBI Taxonomy" id="393608"/>
    <lineage>
        <taxon>Eukaryota</taxon>
        <taxon>Viridiplantae</taxon>
        <taxon>Streptophyta</taxon>
        <taxon>Embryophyta</taxon>
        <taxon>Tracheophyta</taxon>
        <taxon>Spermatophyta</taxon>
        <taxon>Magnoliopsida</taxon>
        <taxon>eudicotyledons</taxon>
        <taxon>Gunneridae</taxon>
        <taxon>Pentapetalae</taxon>
        <taxon>Caryophyllales</taxon>
        <taxon>Cactineae</taxon>
        <taxon>Cactaceae</taxon>
        <taxon>Opuntioideae</taxon>
        <taxon>Opuntia</taxon>
    </lineage>
</organism>
<evidence type="ECO:0000256" key="1">
    <source>
        <dbReference type="SAM" id="Phobius"/>
    </source>
</evidence>
<name>A0A7C8ZGC4_OPUST</name>
<keyword evidence="1" id="KW-0472">Membrane</keyword>
<evidence type="ECO:0008006" key="3">
    <source>
        <dbReference type="Google" id="ProtNLM"/>
    </source>
</evidence>
<evidence type="ECO:0000313" key="2">
    <source>
        <dbReference type="EMBL" id="MBA4642519.1"/>
    </source>
</evidence>
<sequence>MSLLLNSIQHLQWIRFFSLHNHFMGLTVRYNFLHPVEALEAAADFPSATLAMHVHAHDDLRRWRRRRVVLTLFGFVGFLVFGFGFLGFFLIFLFFGGLFWVFGFLCFLLLCFLLPSFRLLLLLLLSHWGLD</sequence>
<keyword evidence="1" id="KW-0812">Transmembrane</keyword>
<feature type="transmembrane region" description="Helical" evidence="1">
    <location>
        <begin position="68"/>
        <end position="95"/>
    </location>
</feature>
<reference evidence="2" key="2">
    <citation type="submission" date="2020-07" db="EMBL/GenBank/DDBJ databases">
        <authorList>
            <person name="Vera ALvarez R."/>
            <person name="Arias-Moreno D.M."/>
            <person name="Jimenez-Jacinto V."/>
            <person name="Jimenez-Bremont J.F."/>
            <person name="Swaminathan K."/>
            <person name="Moose S.P."/>
            <person name="Guerrero-Gonzalez M.L."/>
            <person name="Marino-Ramirez L."/>
            <person name="Landsman D."/>
            <person name="Rodriguez-Kessler M."/>
            <person name="Delgado-Sanchez P."/>
        </authorList>
    </citation>
    <scope>NUCLEOTIDE SEQUENCE</scope>
    <source>
        <tissue evidence="2">Cladode</tissue>
    </source>
</reference>
<dbReference type="AlphaFoldDB" id="A0A7C8ZGC4"/>
<protein>
    <recommendedName>
        <fullName evidence="3">Transmembrane protein</fullName>
    </recommendedName>
</protein>
<reference evidence="2" key="1">
    <citation type="journal article" date="2013" name="J. Plant Res.">
        <title>Effect of fungi and light on seed germination of three Opuntia species from semiarid lands of central Mexico.</title>
        <authorList>
            <person name="Delgado-Sanchez P."/>
            <person name="Jimenez-Bremont J.F."/>
            <person name="Guerrero-Gonzalez Mde L."/>
            <person name="Flores J."/>
        </authorList>
    </citation>
    <scope>NUCLEOTIDE SEQUENCE</scope>
    <source>
        <tissue evidence="2">Cladode</tissue>
    </source>
</reference>